<keyword evidence="8" id="KW-1185">Reference proteome</keyword>
<dbReference type="GO" id="GO:0046872">
    <property type="term" value="F:metal ion binding"/>
    <property type="evidence" value="ECO:0007669"/>
    <property type="project" value="UniProtKB-KW"/>
</dbReference>
<dbReference type="InterPro" id="IPR042263">
    <property type="entry name" value="DPH1/DPH2_1"/>
</dbReference>
<evidence type="ECO:0000313" key="7">
    <source>
        <dbReference type="EMBL" id="KAL1510369.1"/>
    </source>
</evidence>
<comment type="caution">
    <text evidence="7">The sequence shown here is derived from an EMBL/GenBank/DDBJ whole genome shotgun (WGS) entry which is preliminary data.</text>
</comment>
<dbReference type="GO" id="GO:0017183">
    <property type="term" value="P:protein histidyl modification to diphthamide"/>
    <property type="evidence" value="ECO:0007669"/>
    <property type="project" value="InterPro"/>
</dbReference>
<proteinExistence type="inferred from homology"/>
<keyword evidence="4" id="KW-0479">Metal-binding</keyword>
<dbReference type="Pfam" id="PF01866">
    <property type="entry name" value="Diphthamide_syn"/>
    <property type="match status" value="1"/>
</dbReference>
<dbReference type="Gene3D" id="3.40.50.11840">
    <property type="entry name" value="Diphthamide synthesis DPH1/DPH2 domain 1"/>
    <property type="match status" value="1"/>
</dbReference>
<dbReference type="PANTHER" id="PTHR10762:SF2">
    <property type="entry name" value="2-(3-AMINO-3-CARBOXYPROPYL)HISTIDINE SYNTHASE SUBUNIT 2"/>
    <property type="match status" value="1"/>
</dbReference>
<evidence type="ECO:0000313" key="8">
    <source>
        <dbReference type="Proteomes" id="UP001515480"/>
    </source>
</evidence>
<protein>
    <recommendedName>
        <fullName evidence="9">Diphthamide biosynthesis protein 2</fullName>
    </recommendedName>
</protein>
<reference evidence="7 8" key="1">
    <citation type="journal article" date="2024" name="Science">
        <title>Giant polyketide synthase enzymes in the biosynthesis of giant marine polyether toxins.</title>
        <authorList>
            <person name="Fallon T.R."/>
            <person name="Shende V.V."/>
            <person name="Wierzbicki I.H."/>
            <person name="Pendleton A.L."/>
            <person name="Watervoot N.F."/>
            <person name="Auber R.P."/>
            <person name="Gonzalez D.J."/>
            <person name="Wisecaver J.H."/>
            <person name="Moore B.S."/>
        </authorList>
    </citation>
    <scope>NUCLEOTIDE SEQUENCE [LARGE SCALE GENOMIC DNA]</scope>
    <source>
        <strain evidence="7 8">12B1</strain>
    </source>
</reference>
<dbReference type="InterPro" id="IPR042265">
    <property type="entry name" value="DPH1/DPH2_3"/>
</dbReference>
<evidence type="ECO:0000256" key="6">
    <source>
        <dbReference type="ARBA" id="ARBA00023014"/>
    </source>
</evidence>
<evidence type="ECO:0000256" key="1">
    <source>
        <dbReference type="ARBA" id="ARBA00001966"/>
    </source>
</evidence>
<comment type="pathway">
    <text evidence="2">Protein modification; peptidyl-diphthamide biosynthesis.</text>
</comment>
<evidence type="ECO:0000256" key="2">
    <source>
        <dbReference type="ARBA" id="ARBA00005156"/>
    </source>
</evidence>
<comment type="similarity">
    <text evidence="3">Belongs to the DPH1/DPH2 family. DPH2 subfamily.</text>
</comment>
<dbReference type="Gene3D" id="3.40.50.11860">
    <property type="entry name" value="Diphthamide synthesis DPH1/DPH2 domain 3"/>
    <property type="match status" value="1"/>
</dbReference>
<dbReference type="GO" id="GO:0090560">
    <property type="term" value="F:2-(3-amino-3-carboxypropyl)histidine synthase activity"/>
    <property type="evidence" value="ECO:0007669"/>
    <property type="project" value="InterPro"/>
</dbReference>
<sequence>MSLFSSSEEAAMTREVLPRHGEIQSLSDMDIAGTSEHIVRGGFKRVALQFPDEELGVAEAVLHALQAALTRLEALAAVEEPAELFVLADTSFDGFQLDFVAAQHVNADLIVHYGDADLEAEGPIASRFVFGRRPISAASLAASVRKHFDSSRRVLIVPSLPYSHACEELLALLAPTHGRVVVAFADVAQPGAADAPLPAPPPAAAADPSAEVLQLVQAAASGDGGSRLLGRRLSEPLEQSDLSSDSIALVYVGAHDRLLSSLCVLLPRAEVYTYEPPVDLKDADEAADATELSRLQLQTARELMRRYYLVQQAREAEIVGILVGTLSAAGRKAMLAALKQLCRRTGRKHYVFVMGKLNEAKLANFLEVGVYVLLGSAQHSLLDNKKFYRPVVTPYELFLALSPGSAWTGDYVLDYARLLPMLATPTDAHVDSDGEQAPEFSLLSGKLLRSTAHTVPSGSADGALQVAAGGQLAKTGQYALAQTGAEFLARRAYSGLEPRYGEHAPALVQQGLTGIASSFAGEGGGMPEEKVHPVSLRAPKVTIAHAAPPTVILSVRALSGDSIALHARVA</sequence>
<dbReference type="GO" id="GO:0051536">
    <property type="term" value="F:iron-sulfur cluster binding"/>
    <property type="evidence" value="ECO:0007669"/>
    <property type="project" value="UniProtKB-KW"/>
</dbReference>
<dbReference type="Proteomes" id="UP001515480">
    <property type="component" value="Unassembled WGS sequence"/>
</dbReference>
<dbReference type="FunFam" id="3.40.50.11860:FF:000001">
    <property type="entry name" value="2-(3-amino-3-carboxypropyl)histidine synthase subunit 2"/>
    <property type="match status" value="1"/>
</dbReference>
<keyword evidence="6" id="KW-0411">Iron-sulfur</keyword>
<dbReference type="EMBL" id="JBGBPQ010000015">
    <property type="protein sequence ID" value="KAL1510369.1"/>
    <property type="molecule type" value="Genomic_DNA"/>
</dbReference>
<evidence type="ECO:0000256" key="3">
    <source>
        <dbReference type="ARBA" id="ARBA00006179"/>
    </source>
</evidence>
<evidence type="ECO:0008006" key="9">
    <source>
        <dbReference type="Google" id="ProtNLM"/>
    </source>
</evidence>
<comment type="cofactor">
    <cofactor evidence="1">
        <name>[4Fe-4S] cluster</name>
        <dbReference type="ChEBI" id="CHEBI:49883"/>
    </cofactor>
</comment>
<evidence type="ECO:0000256" key="5">
    <source>
        <dbReference type="ARBA" id="ARBA00023004"/>
    </source>
</evidence>
<dbReference type="SFLD" id="SFLDS00032">
    <property type="entry name" value="Radical_SAM_3-amino-3-carboxyp"/>
    <property type="match status" value="1"/>
</dbReference>
<dbReference type="NCBIfam" id="TIGR00322">
    <property type="entry name" value="diphth2_R"/>
    <property type="match status" value="1"/>
</dbReference>
<accession>A0AB34IZ33</accession>
<dbReference type="AlphaFoldDB" id="A0AB34IZ33"/>
<name>A0AB34IZ33_PRYPA</name>
<gene>
    <name evidence="7" type="ORF">AB1Y20_006680</name>
</gene>
<keyword evidence="5" id="KW-0408">Iron</keyword>
<organism evidence="7 8">
    <name type="scientific">Prymnesium parvum</name>
    <name type="common">Toxic golden alga</name>
    <dbReference type="NCBI Taxonomy" id="97485"/>
    <lineage>
        <taxon>Eukaryota</taxon>
        <taxon>Haptista</taxon>
        <taxon>Haptophyta</taxon>
        <taxon>Prymnesiophyceae</taxon>
        <taxon>Prymnesiales</taxon>
        <taxon>Prymnesiaceae</taxon>
        <taxon>Prymnesium</taxon>
    </lineage>
</organism>
<dbReference type="PANTHER" id="PTHR10762">
    <property type="entry name" value="DIPHTHAMIDE BIOSYNTHESIS PROTEIN"/>
    <property type="match status" value="1"/>
</dbReference>
<evidence type="ECO:0000256" key="4">
    <source>
        <dbReference type="ARBA" id="ARBA00022723"/>
    </source>
</evidence>
<dbReference type="InterPro" id="IPR016435">
    <property type="entry name" value="DPH1/DPH2"/>
</dbReference>